<sequence>MEAMQRDEDGGDDPAAVVSLTSARLRHEDANSPADDVVSPVVDKIDHRARTHCPAWDSNQFTSMMQTELLSYSLSVSVGPLANVMEIMGTTLQKHDDTLQHLLLHSAELDEVQAQTNQAIVEQADVLDNHLQDAIQSVRADLLALIHPLEVKADVADGAICDMVQQVEALRNRGNPGDNTSRPDDDAVAALAKRLDEMEVRLGRLQDSSRDEPYWKQEMEQSMQAQLSAMQQYMQSEFDSERQRIQDILNKHSSTGPDEEKQHLRPPTMPLPPLRRAQSHPSGLDADTPDLASMSKNPDAKNDSAVVIPVEELATIHQRLDQEEHLLEALRQQYEALQELVNQVQADATGLATQLSGINSSGSRGDALPPLTASSSSTALATTGELLDQGVDQGVVDDVFRPNDALAGELARQALILDALNKDVAELQAQRSARQRDVDKQMMDVIKQLKELATADAVHTSMMDTNKSSIQKVKADVVKVAADLQSLLENQSLLQGFQTSAGGGSSSTDLSMVFAKLAEMRKAQQDANSALQANVDSLVERQTSNQEALHALKGHVDSLEAKVGSHQTTLGLRDDEDAEWVKKMGRQLEAQLGHQKDMVQRGLHVQERVLTAFLDLTQRATDMRQDVEKASTSDVLGVKVPEIQKLFQVFHRMGPQISHVLALPPQSHEALQRIAHSIELSHFAPADAQPLTSTVSETHQMLSSLELHNENMAKQQGQIRTQLDELWHAWNAKMHMDMLAKYMMLSKELRDMIKQTPMRAGGPSSNNLHIGKHNNGSGLSEADTKVLETKLVSTNRRLNDIEENLRALSKNIMAYKQDMNDKVTAGNLSKLKFQVFSELAKIHAVLGSARFQGQGGQSSSTPMRVLDDTEIKPSLDDQAELIASLCNELKQSLAEKEKENEAAAGTSHHSLSKLSNENELFNAKLEAITEKVAELFMSLEMHRTNSQPRHAIPTYNPGQMLDSFAQNIDAKLAETQSLNRKEIHDIRDELDDLVRQRVAKAMETLQGPIEYGDGTTAGGSKPVVCIACSRPVKLETHIQDTIHDRLPAEPMVKVPHDPVLDVPIDEPGDEFHVYRAGFRMPSNDKRHNLGKGMLPLLNSMSPTASPTRRSRKKLTSPQSTE</sequence>
<feature type="region of interest" description="Disordered" evidence="2">
    <location>
        <begin position="251"/>
        <end position="302"/>
    </location>
</feature>
<organism evidence="3">
    <name type="scientific">Aphanomyces invadans</name>
    <dbReference type="NCBI Taxonomy" id="157072"/>
    <lineage>
        <taxon>Eukaryota</taxon>
        <taxon>Sar</taxon>
        <taxon>Stramenopiles</taxon>
        <taxon>Oomycota</taxon>
        <taxon>Saprolegniomycetes</taxon>
        <taxon>Saprolegniales</taxon>
        <taxon>Verrucalvaceae</taxon>
        <taxon>Aphanomyces</taxon>
    </lineage>
</organism>
<feature type="region of interest" description="Disordered" evidence="2">
    <location>
        <begin position="1084"/>
        <end position="1121"/>
    </location>
</feature>
<feature type="coiled-coil region" evidence="1">
    <location>
        <begin position="313"/>
        <end position="347"/>
    </location>
</feature>
<reference evidence="3" key="1">
    <citation type="submission" date="2013-12" db="EMBL/GenBank/DDBJ databases">
        <title>The Genome Sequence of Aphanomyces invadans NJM9701.</title>
        <authorList>
            <consortium name="The Broad Institute Genomics Platform"/>
            <person name="Russ C."/>
            <person name="Tyler B."/>
            <person name="van West P."/>
            <person name="Dieguez-Uribeondo J."/>
            <person name="Young S.K."/>
            <person name="Zeng Q."/>
            <person name="Gargeya S."/>
            <person name="Fitzgerald M."/>
            <person name="Abouelleil A."/>
            <person name="Alvarado L."/>
            <person name="Chapman S.B."/>
            <person name="Gainer-Dewar J."/>
            <person name="Goldberg J."/>
            <person name="Griggs A."/>
            <person name="Gujja S."/>
            <person name="Hansen M."/>
            <person name="Howarth C."/>
            <person name="Imamovic A."/>
            <person name="Ireland A."/>
            <person name="Larimer J."/>
            <person name="McCowan C."/>
            <person name="Murphy C."/>
            <person name="Pearson M."/>
            <person name="Poon T.W."/>
            <person name="Priest M."/>
            <person name="Roberts A."/>
            <person name="Saif S."/>
            <person name="Shea T."/>
            <person name="Sykes S."/>
            <person name="Wortman J."/>
            <person name="Nusbaum C."/>
            <person name="Birren B."/>
        </authorList>
    </citation>
    <scope>NUCLEOTIDE SEQUENCE [LARGE SCALE GENOMIC DNA]</scope>
    <source>
        <strain evidence="3">NJM9701</strain>
    </source>
</reference>
<feature type="coiled-coil region" evidence="1">
    <location>
        <begin position="410"/>
        <end position="437"/>
    </location>
</feature>
<dbReference type="GeneID" id="20082637"/>
<feature type="coiled-coil region" evidence="1">
    <location>
        <begin position="879"/>
        <end position="931"/>
    </location>
</feature>
<dbReference type="OrthoDB" id="76977at2759"/>
<name>A0A024UAC7_9STRA</name>
<proteinExistence type="predicted"/>
<gene>
    <name evidence="3" type="ORF">H310_05587</name>
</gene>
<protein>
    <submittedName>
        <fullName evidence="3">Uncharacterized protein</fullName>
    </submittedName>
</protein>
<feature type="compositionally biased region" description="Polar residues" evidence="2">
    <location>
        <begin position="1098"/>
        <end position="1107"/>
    </location>
</feature>
<evidence type="ECO:0000256" key="1">
    <source>
        <dbReference type="SAM" id="Coils"/>
    </source>
</evidence>
<feature type="compositionally biased region" description="Polar residues" evidence="2">
    <location>
        <begin position="763"/>
        <end position="778"/>
    </location>
</feature>
<dbReference type="STRING" id="157072.A0A024UAC7"/>
<dbReference type="VEuPathDB" id="FungiDB:H310_05587"/>
<feature type="coiled-coil region" evidence="1">
    <location>
        <begin position="784"/>
        <end position="818"/>
    </location>
</feature>
<accession>A0A024UAC7</accession>
<dbReference type="EMBL" id="KI913960">
    <property type="protein sequence ID" value="ETW03170.1"/>
    <property type="molecule type" value="Genomic_DNA"/>
</dbReference>
<evidence type="ECO:0000256" key="2">
    <source>
        <dbReference type="SAM" id="MobiDB-lite"/>
    </source>
</evidence>
<dbReference type="AlphaFoldDB" id="A0A024UAC7"/>
<keyword evidence="1" id="KW-0175">Coiled coil</keyword>
<evidence type="ECO:0000313" key="3">
    <source>
        <dbReference type="EMBL" id="ETW03170.1"/>
    </source>
</evidence>
<dbReference type="RefSeq" id="XP_008868554.1">
    <property type="nucleotide sequence ID" value="XM_008870332.1"/>
</dbReference>
<feature type="region of interest" description="Disordered" evidence="2">
    <location>
        <begin position="758"/>
        <end position="781"/>
    </location>
</feature>